<evidence type="ECO:0000256" key="2">
    <source>
        <dbReference type="ARBA" id="ARBA00023015"/>
    </source>
</evidence>
<dbReference type="EMBL" id="AP023418">
    <property type="protein sequence ID" value="BCK81660.1"/>
    <property type="molecule type" value="Genomic_DNA"/>
</dbReference>
<dbReference type="Gene3D" id="3.40.190.290">
    <property type="match status" value="1"/>
</dbReference>
<comment type="similarity">
    <text evidence="1">Belongs to the LysR transcriptional regulatory family.</text>
</comment>
<dbReference type="PROSITE" id="PS50931">
    <property type="entry name" value="HTH_LYSR"/>
    <property type="match status" value="1"/>
</dbReference>
<dbReference type="KEGG" id="vcop:MM50RIKEN_14230"/>
<dbReference type="InterPro" id="IPR000847">
    <property type="entry name" value="LysR_HTH_N"/>
</dbReference>
<evidence type="ECO:0000256" key="4">
    <source>
        <dbReference type="ARBA" id="ARBA00023163"/>
    </source>
</evidence>
<keyword evidence="3" id="KW-0238">DNA-binding</keyword>
<organism evidence="6 7">
    <name type="scientific">Vescimonas coprocola</name>
    <dbReference type="NCBI Taxonomy" id="2714355"/>
    <lineage>
        <taxon>Bacteria</taxon>
        <taxon>Bacillati</taxon>
        <taxon>Bacillota</taxon>
        <taxon>Clostridia</taxon>
        <taxon>Eubacteriales</taxon>
        <taxon>Oscillospiraceae</taxon>
        <taxon>Vescimonas</taxon>
    </lineage>
</organism>
<feature type="domain" description="HTH lysR-type" evidence="5">
    <location>
        <begin position="3"/>
        <end position="60"/>
    </location>
</feature>
<dbReference type="CDD" id="cd05466">
    <property type="entry name" value="PBP2_LTTR_substrate"/>
    <property type="match status" value="1"/>
</dbReference>
<dbReference type="SUPFAM" id="SSF53850">
    <property type="entry name" value="Periplasmic binding protein-like II"/>
    <property type="match status" value="1"/>
</dbReference>
<sequence length="307" mass="33981">MSVKLELYRVFKEVAEAGNITAAAQALYISQSAVSQSIKQLEGELQTRLFARNSRGVALTPDGRMLYEYVRSAIGLLETGEEKLSQSRELQMGHLTIGASDTVTSQFLLPYLDRFHRQYPAIHIQIVSGRSHKVLGLLQSGKVDIAFASTPQESASLETHPCFATHSVFVASADYPCDFGHVYSLAEIAAFPLILLERKASSRLYLEKYFLQNGQRLHPEIELGARSLLVDLAAIGFGVAGVTEEFVHEELSKGRLRKLATDFEIPPRSVDLCVLRDVPLTPAAQRFADFVKDSLSQRSGAPLNWEN</sequence>
<evidence type="ECO:0000313" key="6">
    <source>
        <dbReference type="EMBL" id="BCK81660.1"/>
    </source>
</evidence>
<dbReference type="Pfam" id="PF03466">
    <property type="entry name" value="LysR_substrate"/>
    <property type="match status" value="1"/>
</dbReference>
<evidence type="ECO:0000256" key="3">
    <source>
        <dbReference type="ARBA" id="ARBA00023125"/>
    </source>
</evidence>
<dbReference type="Proteomes" id="UP000681035">
    <property type="component" value="Chromosome"/>
</dbReference>
<accession>A0A810Q138</accession>
<dbReference type="PANTHER" id="PTHR30126">
    <property type="entry name" value="HTH-TYPE TRANSCRIPTIONAL REGULATOR"/>
    <property type="match status" value="1"/>
</dbReference>
<dbReference type="AlphaFoldDB" id="A0A810Q138"/>
<dbReference type="Pfam" id="PF00126">
    <property type="entry name" value="HTH_1"/>
    <property type="match status" value="1"/>
</dbReference>
<keyword evidence="2" id="KW-0805">Transcription regulation</keyword>
<dbReference type="FunFam" id="1.10.10.10:FF:000001">
    <property type="entry name" value="LysR family transcriptional regulator"/>
    <property type="match status" value="1"/>
</dbReference>
<dbReference type="InterPro" id="IPR036388">
    <property type="entry name" value="WH-like_DNA-bd_sf"/>
</dbReference>
<reference evidence="6" key="1">
    <citation type="submission" date="2020-09" db="EMBL/GenBank/DDBJ databases">
        <title>New species isolated from human feces.</title>
        <authorList>
            <person name="Kitahara M."/>
            <person name="Shigeno Y."/>
            <person name="Shime M."/>
            <person name="Matsumoto Y."/>
            <person name="Nakamura S."/>
            <person name="Motooka D."/>
            <person name="Fukuoka S."/>
            <person name="Nishikawa H."/>
            <person name="Benno Y."/>
        </authorList>
    </citation>
    <scope>NUCLEOTIDE SEQUENCE</scope>
    <source>
        <strain evidence="6">MM50</strain>
    </source>
</reference>
<evidence type="ECO:0000256" key="1">
    <source>
        <dbReference type="ARBA" id="ARBA00009437"/>
    </source>
</evidence>
<evidence type="ECO:0000259" key="5">
    <source>
        <dbReference type="PROSITE" id="PS50931"/>
    </source>
</evidence>
<gene>
    <name evidence="6" type="ORF">MM50RIKEN_14230</name>
</gene>
<dbReference type="PANTHER" id="PTHR30126:SF64">
    <property type="entry name" value="HTH-TYPE TRANSCRIPTIONAL REGULATOR CITR"/>
    <property type="match status" value="1"/>
</dbReference>
<proteinExistence type="inferred from homology"/>
<name>A0A810Q138_9FIRM</name>
<keyword evidence="4" id="KW-0804">Transcription</keyword>
<keyword evidence="7" id="KW-1185">Reference proteome</keyword>
<dbReference type="InterPro" id="IPR036390">
    <property type="entry name" value="WH_DNA-bd_sf"/>
</dbReference>
<dbReference type="GO" id="GO:0000976">
    <property type="term" value="F:transcription cis-regulatory region binding"/>
    <property type="evidence" value="ECO:0007669"/>
    <property type="project" value="TreeGrafter"/>
</dbReference>
<dbReference type="GO" id="GO:0003700">
    <property type="term" value="F:DNA-binding transcription factor activity"/>
    <property type="evidence" value="ECO:0007669"/>
    <property type="project" value="InterPro"/>
</dbReference>
<dbReference type="InterPro" id="IPR005119">
    <property type="entry name" value="LysR_subst-bd"/>
</dbReference>
<evidence type="ECO:0000313" key="7">
    <source>
        <dbReference type="Proteomes" id="UP000681035"/>
    </source>
</evidence>
<dbReference type="Gene3D" id="1.10.10.10">
    <property type="entry name" value="Winged helix-like DNA-binding domain superfamily/Winged helix DNA-binding domain"/>
    <property type="match status" value="1"/>
</dbReference>
<dbReference type="PRINTS" id="PR00039">
    <property type="entry name" value="HTHLYSR"/>
</dbReference>
<protein>
    <submittedName>
        <fullName evidence="6">LysR family transcriptional regulator</fullName>
    </submittedName>
</protein>
<dbReference type="SUPFAM" id="SSF46785">
    <property type="entry name" value="Winged helix' DNA-binding domain"/>
    <property type="match status" value="1"/>
</dbReference>
<dbReference type="RefSeq" id="WP_213540414.1">
    <property type="nucleotide sequence ID" value="NZ_AP023418.1"/>
</dbReference>